<dbReference type="PANTHER" id="PTHR42724">
    <property type="entry name" value="TETRAACYLDISACCHARIDE 4'-KINASE"/>
    <property type="match status" value="1"/>
</dbReference>
<dbReference type="GO" id="GO:0009029">
    <property type="term" value="F:lipid-A 4'-kinase activity"/>
    <property type="evidence" value="ECO:0007669"/>
    <property type="project" value="UniProtKB-UniRule"/>
</dbReference>
<evidence type="ECO:0000256" key="10">
    <source>
        <dbReference type="ARBA" id="ARBA00022840"/>
    </source>
</evidence>
<protein>
    <recommendedName>
        <fullName evidence="4 13">Tetraacyldisaccharide 4'-kinase</fullName>
        <ecNumber evidence="3 13">2.7.1.130</ecNumber>
    </recommendedName>
    <alternativeName>
        <fullName evidence="12 13">Lipid A 4'-kinase</fullName>
    </alternativeName>
</protein>
<dbReference type="Pfam" id="PF02606">
    <property type="entry name" value="LpxK"/>
    <property type="match status" value="1"/>
</dbReference>
<keyword evidence="9 13" id="KW-0418">Kinase</keyword>
<reference evidence="14 15" key="1">
    <citation type="submission" date="2020-08" db="EMBL/GenBank/DDBJ databases">
        <title>Genomic Encyclopedia of Type Strains, Phase IV (KMG-IV): sequencing the most valuable type-strain genomes for metagenomic binning, comparative biology and taxonomic classification.</title>
        <authorList>
            <person name="Goeker M."/>
        </authorList>
    </citation>
    <scope>NUCLEOTIDE SEQUENCE [LARGE SCALE GENOMIC DNA]</scope>
    <source>
        <strain evidence="14 15">DSM 29781</strain>
    </source>
</reference>
<dbReference type="GO" id="GO:0005524">
    <property type="term" value="F:ATP binding"/>
    <property type="evidence" value="ECO:0007669"/>
    <property type="project" value="UniProtKB-UniRule"/>
</dbReference>
<comment type="pathway">
    <text evidence="2 13">Glycolipid biosynthesis; lipid IV(A) biosynthesis; lipid IV(A) from (3R)-3-hydroxytetradecanoyl-[acyl-carrier-protein] and UDP-N-acetyl-alpha-D-glucosamine: step 6/6.</text>
</comment>
<dbReference type="PANTHER" id="PTHR42724:SF1">
    <property type="entry name" value="TETRAACYLDISACCHARIDE 4'-KINASE, MITOCHONDRIAL-RELATED"/>
    <property type="match status" value="1"/>
</dbReference>
<dbReference type="GO" id="GO:0009244">
    <property type="term" value="P:lipopolysaccharide core region biosynthetic process"/>
    <property type="evidence" value="ECO:0007669"/>
    <property type="project" value="TreeGrafter"/>
</dbReference>
<feature type="binding site" evidence="13">
    <location>
        <begin position="81"/>
        <end position="88"/>
    </location>
    <ligand>
        <name>ATP</name>
        <dbReference type="ChEBI" id="CHEBI:30616"/>
    </ligand>
</feature>
<dbReference type="AlphaFoldDB" id="A0A7W8M8A4"/>
<evidence type="ECO:0000256" key="5">
    <source>
        <dbReference type="ARBA" id="ARBA00022516"/>
    </source>
</evidence>
<keyword evidence="8 13" id="KW-0547">Nucleotide-binding</keyword>
<evidence type="ECO:0000256" key="7">
    <source>
        <dbReference type="ARBA" id="ARBA00022679"/>
    </source>
</evidence>
<evidence type="ECO:0000256" key="2">
    <source>
        <dbReference type="ARBA" id="ARBA00004870"/>
    </source>
</evidence>
<gene>
    <name evidence="13" type="primary">lpxK</name>
    <name evidence="14" type="ORF">HNQ70_000798</name>
</gene>
<keyword evidence="7 13" id="KW-0808">Transferase</keyword>
<evidence type="ECO:0000256" key="4">
    <source>
        <dbReference type="ARBA" id="ARBA00016436"/>
    </source>
</evidence>
<dbReference type="EMBL" id="JACHGB010000002">
    <property type="protein sequence ID" value="MBB5270794.1"/>
    <property type="molecule type" value="Genomic_DNA"/>
</dbReference>
<name>A0A7W8M8A4_9BURK</name>
<accession>A0A7W8M8A4</accession>
<sequence length="358" mass="37307">MSRAPQGATEALRAALERRLLALWFPEGPDAPARPAGSGLLAALLGPLARLTGRVARRRRAQVTHRPAAARPAVIVIGNLVVGGTGKTPAAIALARELSQRGWRVAALAGGYRAARSDARLVTADDDAAEHGDEAVLLAAASGVPVAAGRRRGDALALLEALIPAPEVVVADDGLQHPGLARTLEVAVFDARGAGNGRLLPAGPLREPLAHASGMDALLLNGDAAPPLAGLPCFRFRVEPAHFRHLLDGRLLEPDAFAAKAAGRPVAALAGIAQPARFFDTLRGLGLAAREHPLPDHARIAPATLAGIDGPLVVMTSKDAVKCAAIADDRCWTLEVAARIEPAFYDWIEERLRGQPIA</sequence>
<evidence type="ECO:0000256" key="6">
    <source>
        <dbReference type="ARBA" id="ARBA00022556"/>
    </source>
</evidence>
<dbReference type="HAMAP" id="MF_00409">
    <property type="entry name" value="LpxK"/>
    <property type="match status" value="1"/>
</dbReference>
<comment type="function">
    <text evidence="1 13">Transfers the gamma-phosphate of ATP to the 4'-position of a tetraacyldisaccharide 1-phosphate intermediate (termed DS-1-P) to form tetraacyldisaccharide 1,4'-bis-phosphate (lipid IVA).</text>
</comment>
<dbReference type="InterPro" id="IPR027417">
    <property type="entry name" value="P-loop_NTPase"/>
</dbReference>
<comment type="catalytic activity">
    <reaction evidence="13">
        <text>a lipid A disaccharide + ATP = a lipid IVA + ADP + H(+)</text>
        <dbReference type="Rhea" id="RHEA:67840"/>
        <dbReference type="ChEBI" id="CHEBI:15378"/>
        <dbReference type="ChEBI" id="CHEBI:30616"/>
        <dbReference type="ChEBI" id="CHEBI:176343"/>
        <dbReference type="ChEBI" id="CHEBI:176425"/>
        <dbReference type="ChEBI" id="CHEBI:456216"/>
        <dbReference type="EC" id="2.7.1.130"/>
    </reaction>
</comment>
<dbReference type="InterPro" id="IPR003758">
    <property type="entry name" value="LpxK"/>
</dbReference>
<organism evidence="14 15">
    <name type="scientific">Quisquiliibacterium transsilvanicum</name>
    <dbReference type="NCBI Taxonomy" id="1549638"/>
    <lineage>
        <taxon>Bacteria</taxon>
        <taxon>Pseudomonadati</taxon>
        <taxon>Pseudomonadota</taxon>
        <taxon>Betaproteobacteria</taxon>
        <taxon>Burkholderiales</taxon>
        <taxon>Burkholderiaceae</taxon>
        <taxon>Quisquiliibacterium</taxon>
    </lineage>
</organism>
<dbReference type="EC" id="2.7.1.130" evidence="3 13"/>
<evidence type="ECO:0000256" key="11">
    <source>
        <dbReference type="ARBA" id="ARBA00023098"/>
    </source>
</evidence>
<keyword evidence="15" id="KW-1185">Reference proteome</keyword>
<dbReference type="UniPathway" id="UPA00359">
    <property type="reaction ID" value="UER00482"/>
</dbReference>
<evidence type="ECO:0000256" key="9">
    <source>
        <dbReference type="ARBA" id="ARBA00022777"/>
    </source>
</evidence>
<keyword evidence="10 13" id="KW-0067">ATP-binding</keyword>
<keyword evidence="6 13" id="KW-0441">Lipid A biosynthesis</keyword>
<evidence type="ECO:0000313" key="14">
    <source>
        <dbReference type="EMBL" id="MBB5270794.1"/>
    </source>
</evidence>
<evidence type="ECO:0000256" key="3">
    <source>
        <dbReference type="ARBA" id="ARBA00012071"/>
    </source>
</evidence>
<evidence type="ECO:0000256" key="1">
    <source>
        <dbReference type="ARBA" id="ARBA00002274"/>
    </source>
</evidence>
<dbReference type="GO" id="GO:0009245">
    <property type="term" value="P:lipid A biosynthetic process"/>
    <property type="evidence" value="ECO:0007669"/>
    <property type="project" value="UniProtKB-UniRule"/>
</dbReference>
<comment type="caution">
    <text evidence="14">The sequence shown here is derived from an EMBL/GenBank/DDBJ whole genome shotgun (WGS) entry which is preliminary data.</text>
</comment>
<evidence type="ECO:0000256" key="8">
    <source>
        <dbReference type="ARBA" id="ARBA00022741"/>
    </source>
</evidence>
<dbReference type="Proteomes" id="UP000532440">
    <property type="component" value="Unassembled WGS sequence"/>
</dbReference>
<evidence type="ECO:0000313" key="15">
    <source>
        <dbReference type="Proteomes" id="UP000532440"/>
    </source>
</evidence>
<dbReference type="RefSeq" id="WP_183964505.1">
    <property type="nucleotide sequence ID" value="NZ_BAABEW010000010.1"/>
</dbReference>
<comment type="similarity">
    <text evidence="13">Belongs to the LpxK family.</text>
</comment>
<dbReference type="NCBIfam" id="TIGR00682">
    <property type="entry name" value="lpxK"/>
    <property type="match status" value="1"/>
</dbReference>
<evidence type="ECO:0000256" key="12">
    <source>
        <dbReference type="ARBA" id="ARBA00029757"/>
    </source>
</evidence>
<keyword evidence="11 13" id="KW-0443">Lipid metabolism</keyword>
<dbReference type="SUPFAM" id="SSF52540">
    <property type="entry name" value="P-loop containing nucleoside triphosphate hydrolases"/>
    <property type="match status" value="1"/>
</dbReference>
<proteinExistence type="inferred from homology"/>
<keyword evidence="5 13" id="KW-0444">Lipid biosynthesis</keyword>
<dbReference type="GO" id="GO:0005886">
    <property type="term" value="C:plasma membrane"/>
    <property type="evidence" value="ECO:0007669"/>
    <property type="project" value="TreeGrafter"/>
</dbReference>
<evidence type="ECO:0000256" key="13">
    <source>
        <dbReference type="HAMAP-Rule" id="MF_00409"/>
    </source>
</evidence>